<reference evidence="2" key="1">
    <citation type="submission" date="2022-11" db="EMBL/GenBank/DDBJ databases">
        <authorList>
            <person name="Luo G."/>
        </authorList>
    </citation>
    <scope>NUCLEOTIDE SEQUENCE</scope>
</reference>
<dbReference type="GeneID" id="84882187"/>
<dbReference type="RefSeq" id="YP_010952648.1">
    <property type="nucleotide sequence ID" value="NC_082878.1"/>
</dbReference>
<accession>A0AA51NHJ6</accession>
<feature type="transmembrane region" description="Helical" evidence="1">
    <location>
        <begin position="6"/>
        <end position="29"/>
    </location>
</feature>
<keyword evidence="2" id="KW-0496">Mitochondrion</keyword>
<protein>
    <submittedName>
        <fullName evidence="2">ATP synthase F0 subunit 8</fullName>
    </submittedName>
</protein>
<keyword evidence="1" id="KW-1133">Transmembrane helix</keyword>
<dbReference type="EMBL" id="OP765235">
    <property type="protein sequence ID" value="WMQ53068.1"/>
    <property type="molecule type" value="Genomic_DNA"/>
</dbReference>
<dbReference type="CTD" id="4509"/>
<keyword evidence="1" id="KW-0812">Transmembrane</keyword>
<evidence type="ECO:0000256" key="1">
    <source>
        <dbReference type="SAM" id="Phobius"/>
    </source>
</evidence>
<evidence type="ECO:0000313" key="2">
    <source>
        <dbReference type="EMBL" id="WMQ53068.1"/>
    </source>
</evidence>
<organism evidence="2">
    <name type="scientific">Empoascanara falcata</name>
    <dbReference type="NCBI Taxonomy" id="3057152"/>
    <lineage>
        <taxon>Eukaryota</taxon>
        <taxon>Metazoa</taxon>
        <taxon>Ecdysozoa</taxon>
        <taxon>Arthropoda</taxon>
        <taxon>Hexapoda</taxon>
        <taxon>Insecta</taxon>
        <taxon>Pterygota</taxon>
        <taxon>Neoptera</taxon>
        <taxon>Paraneoptera</taxon>
        <taxon>Hemiptera</taxon>
        <taxon>Auchenorrhyncha</taxon>
        <taxon>Membracoidea</taxon>
        <taxon>Cicadellidae</taxon>
        <taxon>Typhlocybinae</taxon>
        <taxon>Erythroneurini</taxon>
        <taxon>Empoascanara</taxon>
    </lineage>
</organism>
<gene>
    <name evidence="2" type="primary">ATP8</name>
</gene>
<geneLocation type="mitochondrion" evidence="2"/>
<sequence>MPQMSPMWWTTLMMLFAFLFVLLMVTMYFELKKSVQFKTKLNFQKMNWKW</sequence>
<keyword evidence="1" id="KW-0472">Membrane</keyword>
<proteinExistence type="predicted"/>
<name>A0AA51NHJ6_9HEMI</name>
<dbReference type="AlphaFoldDB" id="A0AA51NHJ6"/>